<dbReference type="InterPro" id="IPR008979">
    <property type="entry name" value="Galactose-bd-like_sf"/>
</dbReference>
<keyword evidence="1" id="KW-0378">Hydrolase</keyword>
<sequence length="191" mass="20128">MPHHTSHGSAVPPGGRRARRLGLGVLAAAGLLGGLLTAPAVSASPTGPLAELITNGDFSGKNHEPWWFTENSPASVVDGQLCAEVPADTEEVWDAIVGQDGVSLTEGEEYTLTYTVSATARHTVTTHVQEAVDPWGAQFSSQDAVSTRARTYSHTFTAEADDPEAQLVFQIGGSSRAYTFCLDDVSLTDES</sequence>
<dbReference type="GO" id="GO:0016798">
    <property type="term" value="F:hydrolase activity, acting on glycosyl bonds"/>
    <property type="evidence" value="ECO:0007669"/>
    <property type="project" value="InterPro"/>
</dbReference>
<evidence type="ECO:0000313" key="4">
    <source>
        <dbReference type="Proteomes" id="UP000230407"/>
    </source>
</evidence>
<feature type="domain" description="CBM-cenC" evidence="2">
    <location>
        <begin position="51"/>
        <end position="172"/>
    </location>
</feature>
<evidence type="ECO:0000256" key="1">
    <source>
        <dbReference type="ARBA" id="ARBA00022801"/>
    </source>
</evidence>
<proteinExistence type="predicted"/>
<dbReference type="InterPro" id="IPR003305">
    <property type="entry name" value="CenC_carb-bd"/>
</dbReference>
<dbReference type="RefSeq" id="WP_100203914.1">
    <property type="nucleotide sequence ID" value="NZ_PGGW01000066.1"/>
</dbReference>
<accession>A0A2M8LTI5</accession>
<dbReference type="Proteomes" id="UP000230407">
    <property type="component" value="Unassembled WGS sequence"/>
</dbReference>
<gene>
    <name evidence="3" type="ORF">CUT44_23440</name>
</gene>
<dbReference type="EMBL" id="PGGW01000066">
    <property type="protein sequence ID" value="PJE95272.1"/>
    <property type="molecule type" value="Genomic_DNA"/>
</dbReference>
<name>A0A2M8LTI5_9ACTN</name>
<comment type="caution">
    <text evidence="3">The sequence shown here is derived from an EMBL/GenBank/DDBJ whole genome shotgun (WGS) entry which is preliminary data.</text>
</comment>
<evidence type="ECO:0000259" key="2">
    <source>
        <dbReference type="Pfam" id="PF02018"/>
    </source>
</evidence>
<evidence type="ECO:0000313" key="3">
    <source>
        <dbReference type="EMBL" id="PJE95272.1"/>
    </source>
</evidence>
<reference evidence="3 4" key="1">
    <citation type="submission" date="2017-11" db="EMBL/GenBank/DDBJ databases">
        <title>Streptomyces carmine sp. nov., a novel actinomycete isolated from Sophora alopecuroides in Xinjiang, China.</title>
        <authorList>
            <person name="Wang Y."/>
            <person name="Luo X."/>
            <person name="Wan C."/>
            <person name="Zhang L."/>
        </authorList>
    </citation>
    <scope>NUCLEOTIDE SEQUENCE [LARGE SCALE GENOMIC DNA]</scope>
    <source>
        <strain evidence="3 4">TRM SA0054</strain>
    </source>
</reference>
<dbReference type="Gene3D" id="2.60.120.260">
    <property type="entry name" value="Galactose-binding domain-like"/>
    <property type="match status" value="1"/>
</dbReference>
<keyword evidence="4" id="KW-1185">Reference proteome</keyword>
<organism evidence="3 4">
    <name type="scientific">Streptomyces carminius</name>
    <dbReference type="NCBI Taxonomy" id="2665496"/>
    <lineage>
        <taxon>Bacteria</taxon>
        <taxon>Bacillati</taxon>
        <taxon>Actinomycetota</taxon>
        <taxon>Actinomycetes</taxon>
        <taxon>Kitasatosporales</taxon>
        <taxon>Streptomycetaceae</taxon>
        <taxon>Streptomyces</taxon>
    </lineage>
</organism>
<protein>
    <recommendedName>
        <fullName evidence="2">CBM-cenC domain-containing protein</fullName>
    </recommendedName>
</protein>
<dbReference type="Pfam" id="PF02018">
    <property type="entry name" value="CBM_4_9"/>
    <property type="match status" value="1"/>
</dbReference>
<dbReference type="AlphaFoldDB" id="A0A2M8LTI5"/>
<dbReference type="SUPFAM" id="SSF49785">
    <property type="entry name" value="Galactose-binding domain-like"/>
    <property type="match status" value="1"/>
</dbReference>